<proteinExistence type="predicted"/>
<dbReference type="OrthoDB" id="2371100at2759"/>
<evidence type="ECO:0000313" key="2">
    <source>
        <dbReference type="EMBL" id="KAG0326786.1"/>
    </source>
</evidence>
<evidence type="ECO:0000256" key="1">
    <source>
        <dbReference type="SAM" id="MobiDB-lite"/>
    </source>
</evidence>
<gene>
    <name evidence="2" type="ORF">BGZ99_008989</name>
</gene>
<comment type="caution">
    <text evidence="2">The sequence shown here is derived from an EMBL/GenBank/DDBJ whole genome shotgun (WGS) entry which is preliminary data.</text>
</comment>
<organism evidence="2 3">
    <name type="scientific">Dissophora globulifera</name>
    <dbReference type="NCBI Taxonomy" id="979702"/>
    <lineage>
        <taxon>Eukaryota</taxon>
        <taxon>Fungi</taxon>
        <taxon>Fungi incertae sedis</taxon>
        <taxon>Mucoromycota</taxon>
        <taxon>Mortierellomycotina</taxon>
        <taxon>Mortierellomycetes</taxon>
        <taxon>Mortierellales</taxon>
        <taxon>Mortierellaceae</taxon>
        <taxon>Dissophora</taxon>
    </lineage>
</organism>
<keyword evidence="3" id="KW-1185">Reference proteome</keyword>
<dbReference type="Proteomes" id="UP000738325">
    <property type="component" value="Unassembled WGS sequence"/>
</dbReference>
<evidence type="ECO:0000313" key="3">
    <source>
        <dbReference type="Proteomes" id="UP000738325"/>
    </source>
</evidence>
<name>A0A9P6RQV9_9FUNG</name>
<sequence length="1185" mass="133127">MAKDDPPSLHSQAFRLYSPPGTPSSSFSEVTLIEALFDAKTGELVVRWKDILRVFDTAKYIKQDNVAISFMTDSDLEEHRPGVVVDIVPWNSQPIRGVAADTTFPMLSTAVHPDTSNVSITHRDEQLTIESTLPIIEEQEQSVDNVISETIPASQAIEEDNDLQSPTTLQSETELLQDVVPEHTTTMNQRLAFLSAHIAEKRSDMFSILPRTDSTENALVLHQSSTTDITPSTHTSMNVYNQLNDSYFHAIMSGQVNQAESIKEVMNEHFGSLQVEMDKNKALQKRMLEMQEETLQRQQQVLDRLAIIQNRVQTIVTQTYELHEYPIPRLFIVLPMITRRRDRLNKIFSKQFRLYFLCECGAHTMREGTKIPHKIHLAKHEGYDLDRPTEFFEKYGPYVLTMMQMVKYGFTAAGIFVPALAHTGLVEGMDAIQQGLDFAQNNIGSLVDETISFIEDRQGSANGGMDLAVGDQNDMENLQDLEGADLRQLESYLSVSDKGRVLGNLYRIVTSEGHVKWVCLDHYRENYRESSAKQLKDSVASSGGTFIEETGCISIKLDSATVAKSFYGALTKARGIQELSIELQWDVTLDDLRTLAATMNKANVASLALNGKSFKGPAFDFINRGRRFDPILELMSNGRLQCLRLKNFEELCLRVNNSSIMMAPQLRLLEIDLSVSLYEKTAQSTFSNLLNHCTSLSRLEIDSYHQCMVWELVQKMDSFSNLETLVISSGGRKITLGLSAGRVRTMEMAIYQVSELSVDEGKFLDMGQVRKLEIAHTPTQLDEPRLTDILRKNPLLAEIKIGCQAERVPAIIKLVTSTRQELLSSGRPSALRFLEISKNKDTSSTQLGHNEIVRTMVVYRDDATEQKIVTNIDMSGSVDKESLSRVNEVFQEYSWAVERLTTNSMFDDRLAALLDQVTEEKGSQLRYLEIFSRPLSSAGLDSISRVIERSRYLYGLRFQFHGLKDPDQQEKAERMLRQHGKKITALLLNGFAANTWLSRFAGSLPTRRDLPEMQDFRIMCNGKQQFNQEATQWVVAMASSPPQDSSTSTSLSLLEAPSEKDALVVQSSQLAPSSAAQIDAPETWKPLKLIYLVCVSLQPEGWKDVIKGLDFSVVEEITLSSSNFSLTELKCMVDCIPEKAEYEAPLKFFSATSTVLSKSDDPKAVDVVVARLKKKAPHVVIKLTA</sequence>
<accession>A0A9P6RQV9</accession>
<dbReference type="EMBL" id="JAAAIP010000073">
    <property type="protein sequence ID" value="KAG0326786.1"/>
    <property type="molecule type" value="Genomic_DNA"/>
</dbReference>
<feature type="region of interest" description="Disordered" evidence="1">
    <location>
        <begin position="1"/>
        <end position="25"/>
    </location>
</feature>
<reference evidence="2" key="1">
    <citation type="journal article" date="2020" name="Fungal Divers.">
        <title>Resolving the Mortierellaceae phylogeny through synthesis of multi-gene phylogenetics and phylogenomics.</title>
        <authorList>
            <person name="Vandepol N."/>
            <person name="Liber J."/>
            <person name="Desiro A."/>
            <person name="Na H."/>
            <person name="Kennedy M."/>
            <person name="Barry K."/>
            <person name="Grigoriev I.V."/>
            <person name="Miller A.N."/>
            <person name="O'Donnell K."/>
            <person name="Stajich J.E."/>
            <person name="Bonito G."/>
        </authorList>
    </citation>
    <scope>NUCLEOTIDE SEQUENCE</scope>
    <source>
        <strain evidence="2">REB-010B</strain>
    </source>
</reference>
<protein>
    <submittedName>
        <fullName evidence="2">Uncharacterized protein</fullName>
    </submittedName>
</protein>
<dbReference type="SUPFAM" id="SSF52047">
    <property type="entry name" value="RNI-like"/>
    <property type="match status" value="1"/>
</dbReference>
<dbReference type="Gene3D" id="3.80.10.10">
    <property type="entry name" value="Ribonuclease Inhibitor"/>
    <property type="match status" value="1"/>
</dbReference>
<dbReference type="AlphaFoldDB" id="A0A9P6RQV9"/>
<dbReference type="InterPro" id="IPR032675">
    <property type="entry name" value="LRR_dom_sf"/>
</dbReference>